<gene>
    <name evidence="2" type="ORF">C0W81_18050</name>
</gene>
<evidence type="ECO:0000313" key="2">
    <source>
        <dbReference type="EMBL" id="PST98386.1"/>
    </source>
</evidence>
<dbReference type="Proteomes" id="UP000241858">
    <property type="component" value="Unassembled WGS sequence"/>
</dbReference>
<dbReference type="GO" id="GO:0016747">
    <property type="term" value="F:acyltransferase activity, transferring groups other than amino-acyl groups"/>
    <property type="evidence" value="ECO:0007669"/>
    <property type="project" value="InterPro"/>
</dbReference>
<evidence type="ECO:0000259" key="1">
    <source>
        <dbReference type="PROSITE" id="PS51186"/>
    </source>
</evidence>
<dbReference type="InterPro" id="IPR016181">
    <property type="entry name" value="Acyl_CoA_acyltransferase"/>
</dbReference>
<dbReference type="PANTHER" id="PTHR43233:SF1">
    <property type="entry name" value="FAMILY N-ACETYLTRANSFERASE, PUTATIVE (AFU_ORTHOLOGUE AFUA_6G03350)-RELATED"/>
    <property type="match status" value="1"/>
</dbReference>
<feature type="domain" description="N-acetyltransferase" evidence="1">
    <location>
        <begin position="4"/>
        <end position="136"/>
    </location>
</feature>
<proteinExistence type="predicted"/>
<keyword evidence="2" id="KW-0808">Transferase</keyword>
<dbReference type="AlphaFoldDB" id="A0A2T3HTI9"/>
<dbReference type="InterPro" id="IPR000182">
    <property type="entry name" value="GNAT_dom"/>
</dbReference>
<dbReference type="PANTHER" id="PTHR43233">
    <property type="entry name" value="FAMILY N-ACETYLTRANSFERASE, PUTATIVE (AFU_ORTHOLOGUE AFUA_6G03350)-RELATED"/>
    <property type="match status" value="1"/>
</dbReference>
<dbReference type="SUPFAM" id="SSF55729">
    <property type="entry name" value="Acyl-CoA N-acyltransferases (Nat)"/>
    <property type="match status" value="1"/>
</dbReference>
<dbReference type="RefSeq" id="WP_060996400.1">
    <property type="nucleotide sequence ID" value="NZ_LNQZ01000001.1"/>
</dbReference>
<comment type="caution">
    <text evidence="2">The sequence shown here is derived from an EMBL/GenBank/DDBJ whole genome shotgun (WGS) entry which is preliminary data.</text>
</comment>
<dbReference type="CDD" id="cd04301">
    <property type="entry name" value="NAT_SF"/>
    <property type="match status" value="1"/>
</dbReference>
<sequence>MQGFSISANTEDMDLDIIFSFISESYWAKGIPEEILKKAIKNSFCFGVFEQTGKQVGFARLITDRATFAYLADVFILESHRGLGLSKWLISTIVEHQDICGLRRLMLATKDAHGLYAQYGFTTIENPEILMQIWQPNIYQCNGA</sequence>
<dbReference type="PROSITE" id="PS51186">
    <property type="entry name" value="GNAT"/>
    <property type="match status" value="1"/>
</dbReference>
<evidence type="ECO:0000313" key="3">
    <source>
        <dbReference type="Proteomes" id="UP000241858"/>
    </source>
</evidence>
<dbReference type="EMBL" id="PYLY01000051">
    <property type="protein sequence ID" value="PST98386.1"/>
    <property type="molecule type" value="Genomic_DNA"/>
</dbReference>
<dbReference type="InterPro" id="IPR053144">
    <property type="entry name" value="Acetyltransferase_Butenolide"/>
</dbReference>
<name>A0A2T3HTI9_9GAMM</name>
<dbReference type="Gene3D" id="3.40.630.30">
    <property type="match status" value="1"/>
</dbReference>
<reference evidence="2 3" key="1">
    <citation type="submission" date="2018-03" db="EMBL/GenBank/DDBJ databases">
        <title>Whole genome sequencing of Histamine producing bacteria.</title>
        <authorList>
            <person name="Butler K."/>
        </authorList>
    </citation>
    <scope>NUCLEOTIDE SEQUENCE [LARGE SCALE GENOMIC DNA]</scope>
    <source>
        <strain evidence="2 3">DSM 23343</strain>
    </source>
</reference>
<organism evidence="2 3">
    <name type="scientific">Photobacterium aquimaris</name>
    <dbReference type="NCBI Taxonomy" id="512643"/>
    <lineage>
        <taxon>Bacteria</taxon>
        <taxon>Pseudomonadati</taxon>
        <taxon>Pseudomonadota</taxon>
        <taxon>Gammaproteobacteria</taxon>
        <taxon>Vibrionales</taxon>
        <taxon>Vibrionaceae</taxon>
        <taxon>Photobacterium</taxon>
    </lineage>
</organism>
<dbReference type="OrthoDB" id="3216107at2"/>
<dbReference type="Pfam" id="PF00583">
    <property type="entry name" value="Acetyltransf_1"/>
    <property type="match status" value="1"/>
</dbReference>
<accession>A0A2T3HTI9</accession>
<protein>
    <submittedName>
        <fullName evidence="2">N-acetyltransferase</fullName>
    </submittedName>
</protein>